<organism evidence="2 3">
    <name type="scientific">Rhynchospora pubera</name>
    <dbReference type="NCBI Taxonomy" id="906938"/>
    <lineage>
        <taxon>Eukaryota</taxon>
        <taxon>Viridiplantae</taxon>
        <taxon>Streptophyta</taxon>
        <taxon>Embryophyta</taxon>
        <taxon>Tracheophyta</taxon>
        <taxon>Spermatophyta</taxon>
        <taxon>Magnoliopsida</taxon>
        <taxon>Liliopsida</taxon>
        <taxon>Poales</taxon>
        <taxon>Cyperaceae</taxon>
        <taxon>Cyperoideae</taxon>
        <taxon>Rhynchosporeae</taxon>
        <taxon>Rhynchospora</taxon>
    </lineage>
</organism>
<evidence type="ECO:0000313" key="2">
    <source>
        <dbReference type="EMBL" id="KAJ4800757.1"/>
    </source>
</evidence>
<dbReference type="EMBL" id="JAMFTS010000002">
    <property type="protein sequence ID" value="KAJ4800757.1"/>
    <property type="molecule type" value="Genomic_DNA"/>
</dbReference>
<reference evidence="2" key="1">
    <citation type="submission" date="2022-08" db="EMBL/GenBank/DDBJ databases">
        <authorList>
            <person name="Marques A."/>
        </authorList>
    </citation>
    <scope>NUCLEOTIDE SEQUENCE</scope>
    <source>
        <strain evidence="2">RhyPub2mFocal</strain>
        <tissue evidence="2">Leaves</tissue>
    </source>
</reference>
<sequence>MELPLELDAKFAPSIDKKAQNMEKDLTTYACTLRRNDWSKLPTDVHCLIAEKISFPPILHKLALSCREWCSCLRENPIKIELPVPDQATVVKFKKIVERSFVSRIVVAISNYLRQAVISESPSLDSNCLVAAILSNSDKIAICRLGDETWSTVNASSCKNNSRKKEKEIVDYFEALAIYKGKIYAARRWGSIAVIDYQGPDKLTMRNIAEPNDYNVDSVMNKYLVELAGELLFVERYGTIQRKRGGTFSFEVHKLEEDKETWKKVRDLEDRVILLGPGGSLSVSTRDVPWFRPNCIYFIDDFYIGESPEDGMYGCGPGYQIENVIFSLESNFVEKFDLDQHILGFWPTPAMWYQRKIDAQGYIKSHLSDVPGPFIYV</sequence>
<accession>A0AAV8GBW0</accession>
<dbReference type="InterPro" id="IPR005174">
    <property type="entry name" value="KIB1-4_b-propeller"/>
</dbReference>
<comment type="caution">
    <text evidence="2">The sequence shown here is derived from an EMBL/GenBank/DDBJ whole genome shotgun (WGS) entry which is preliminary data.</text>
</comment>
<dbReference type="Proteomes" id="UP001140206">
    <property type="component" value="Chromosome 2"/>
</dbReference>
<gene>
    <name evidence="2" type="ORF">LUZ62_052003</name>
</gene>
<dbReference type="PANTHER" id="PTHR44259">
    <property type="entry name" value="OS07G0183000 PROTEIN-RELATED"/>
    <property type="match status" value="1"/>
</dbReference>
<dbReference type="AlphaFoldDB" id="A0AAV8GBW0"/>
<evidence type="ECO:0000313" key="3">
    <source>
        <dbReference type="Proteomes" id="UP001140206"/>
    </source>
</evidence>
<protein>
    <submittedName>
        <fullName evidence="2">F-box SKIP23-like protein (DUF295)</fullName>
    </submittedName>
</protein>
<dbReference type="Pfam" id="PF03478">
    <property type="entry name" value="Beta-prop_KIB1-4"/>
    <property type="match status" value="1"/>
</dbReference>
<proteinExistence type="predicted"/>
<dbReference type="InterPro" id="IPR050942">
    <property type="entry name" value="F-box_BR-signaling"/>
</dbReference>
<feature type="domain" description="KIB1-4 beta-propeller" evidence="1">
    <location>
        <begin position="79"/>
        <end position="308"/>
    </location>
</feature>
<evidence type="ECO:0000259" key="1">
    <source>
        <dbReference type="Pfam" id="PF03478"/>
    </source>
</evidence>
<keyword evidence="3" id="KW-1185">Reference proteome</keyword>
<name>A0AAV8GBW0_9POAL</name>